<proteinExistence type="predicted"/>
<keyword evidence="1" id="KW-1133">Transmembrane helix</keyword>
<accession>A0ABS0AS58</accession>
<protein>
    <recommendedName>
        <fullName evidence="2">EfeO-type cupredoxin-like domain-containing protein</fullName>
    </recommendedName>
</protein>
<organism evidence="3 4">
    <name type="scientific">Alloalcanivorax profundimaris</name>
    <dbReference type="NCBI Taxonomy" id="2735259"/>
    <lineage>
        <taxon>Bacteria</taxon>
        <taxon>Pseudomonadati</taxon>
        <taxon>Pseudomonadota</taxon>
        <taxon>Gammaproteobacteria</taxon>
        <taxon>Oceanospirillales</taxon>
        <taxon>Alcanivoracaceae</taxon>
        <taxon>Alloalcanivorax</taxon>
    </lineage>
</organism>
<dbReference type="Proteomes" id="UP000662703">
    <property type="component" value="Unassembled WGS sequence"/>
</dbReference>
<keyword evidence="1" id="KW-0472">Membrane</keyword>
<feature type="domain" description="EfeO-type cupredoxin-like" evidence="2">
    <location>
        <begin position="13"/>
        <end position="120"/>
    </location>
</feature>
<evidence type="ECO:0000256" key="1">
    <source>
        <dbReference type="SAM" id="Phobius"/>
    </source>
</evidence>
<evidence type="ECO:0000313" key="4">
    <source>
        <dbReference type="Proteomes" id="UP000662703"/>
    </source>
</evidence>
<evidence type="ECO:0000259" key="2">
    <source>
        <dbReference type="Pfam" id="PF13473"/>
    </source>
</evidence>
<keyword evidence="4" id="KW-1185">Reference proteome</keyword>
<dbReference type="RefSeq" id="WP_161386214.1">
    <property type="nucleotide sequence ID" value="NZ_ARXX01000033.1"/>
</dbReference>
<evidence type="ECO:0000313" key="3">
    <source>
        <dbReference type="EMBL" id="MBF5056971.1"/>
    </source>
</evidence>
<dbReference type="EMBL" id="ARXX01000033">
    <property type="protein sequence ID" value="MBF5056971.1"/>
    <property type="molecule type" value="Genomic_DNA"/>
</dbReference>
<name>A0ABS0AS58_9GAMM</name>
<feature type="transmembrane region" description="Helical" evidence="1">
    <location>
        <begin position="6"/>
        <end position="22"/>
    </location>
</feature>
<dbReference type="Pfam" id="PF13473">
    <property type="entry name" value="Cupredoxin_1"/>
    <property type="match status" value="1"/>
</dbReference>
<gene>
    <name evidence="3" type="ORF">Y5W_02265</name>
</gene>
<dbReference type="SUPFAM" id="SSF49503">
    <property type="entry name" value="Cupredoxins"/>
    <property type="match status" value="1"/>
</dbReference>
<reference evidence="3 4" key="1">
    <citation type="submission" date="2012-09" db="EMBL/GenBank/DDBJ databases">
        <title>Genome Sequence of alkane-degrading Bacterium Alcanivorax sp. 521-1.</title>
        <authorList>
            <person name="Lai Q."/>
            <person name="Shao Z."/>
        </authorList>
    </citation>
    <scope>NUCLEOTIDE SEQUENCE [LARGE SCALE GENOMIC DNA]</scope>
    <source>
        <strain evidence="3 4">521-1</strain>
    </source>
</reference>
<dbReference type="InterPro" id="IPR008972">
    <property type="entry name" value="Cupredoxin"/>
</dbReference>
<dbReference type="Gene3D" id="2.60.40.420">
    <property type="entry name" value="Cupredoxins - blue copper proteins"/>
    <property type="match status" value="1"/>
</dbReference>
<keyword evidence="1" id="KW-0812">Transmembrane</keyword>
<dbReference type="InterPro" id="IPR028096">
    <property type="entry name" value="EfeO_Cupredoxin"/>
</dbReference>
<comment type="caution">
    <text evidence="3">The sequence shown here is derived from an EMBL/GenBank/DDBJ whole genome shotgun (WGS) entry which is preliminary data.</text>
</comment>
<sequence>MSVLINVAGLALMALIVWWFWLSSKGRPAKRAEGGGAIDIVVDDGVYEPSVIETNAGDTLTLRFERRDASPCAEQVIFHKLDVSETLPVGEKTTVTLTPETPGTYRFTCQMQMYQGTLIVH</sequence>